<feature type="compositionally biased region" description="Acidic residues" evidence="1">
    <location>
        <begin position="86"/>
        <end position="96"/>
    </location>
</feature>
<reference evidence="3 4" key="1">
    <citation type="submission" date="2024-01" db="EMBL/GenBank/DDBJ databases">
        <title>The genomes of 5 underutilized Papilionoideae crops provide insights into root nodulation and disease resistanc.</title>
        <authorList>
            <person name="Jiang F."/>
        </authorList>
    </citation>
    <scope>NUCLEOTIDE SEQUENCE [LARGE SCALE GENOMIC DNA]</scope>
    <source>
        <strain evidence="3">LVBAO_FW01</strain>
        <tissue evidence="3">Leaves</tissue>
    </source>
</reference>
<keyword evidence="2" id="KW-1133">Transmembrane helix</keyword>
<comment type="caution">
    <text evidence="3">The sequence shown here is derived from an EMBL/GenBank/DDBJ whole genome shotgun (WGS) entry which is preliminary data.</text>
</comment>
<proteinExistence type="predicted"/>
<dbReference type="Proteomes" id="UP001367508">
    <property type="component" value="Unassembled WGS sequence"/>
</dbReference>
<evidence type="ECO:0000313" key="3">
    <source>
        <dbReference type="EMBL" id="KAK7304957.1"/>
    </source>
</evidence>
<name>A0AAN9JW11_CANGL</name>
<feature type="transmembrane region" description="Helical" evidence="2">
    <location>
        <begin position="34"/>
        <end position="57"/>
    </location>
</feature>
<evidence type="ECO:0000256" key="1">
    <source>
        <dbReference type="SAM" id="MobiDB-lite"/>
    </source>
</evidence>
<keyword evidence="2" id="KW-0812">Transmembrane</keyword>
<keyword evidence="2" id="KW-0472">Membrane</keyword>
<evidence type="ECO:0000313" key="4">
    <source>
        <dbReference type="Proteomes" id="UP001367508"/>
    </source>
</evidence>
<sequence>MLSATRSHEPCSRLGPSLSTKLKCMDRTLTRSSIALFASINIVAISVPLTNTAMVIFTTSIKSGLPLFLKGNDWPIATTLPIQHEGDDDDDDDDNGIDVAPAA</sequence>
<organism evidence="3 4">
    <name type="scientific">Canavalia gladiata</name>
    <name type="common">Sword bean</name>
    <name type="synonym">Dolichos gladiatus</name>
    <dbReference type="NCBI Taxonomy" id="3824"/>
    <lineage>
        <taxon>Eukaryota</taxon>
        <taxon>Viridiplantae</taxon>
        <taxon>Streptophyta</taxon>
        <taxon>Embryophyta</taxon>
        <taxon>Tracheophyta</taxon>
        <taxon>Spermatophyta</taxon>
        <taxon>Magnoliopsida</taxon>
        <taxon>eudicotyledons</taxon>
        <taxon>Gunneridae</taxon>
        <taxon>Pentapetalae</taxon>
        <taxon>rosids</taxon>
        <taxon>fabids</taxon>
        <taxon>Fabales</taxon>
        <taxon>Fabaceae</taxon>
        <taxon>Papilionoideae</taxon>
        <taxon>50 kb inversion clade</taxon>
        <taxon>NPAAA clade</taxon>
        <taxon>indigoferoid/millettioid clade</taxon>
        <taxon>Phaseoleae</taxon>
        <taxon>Canavalia</taxon>
    </lineage>
</organism>
<feature type="region of interest" description="Disordered" evidence="1">
    <location>
        <begin position="80"/>
        <end position="103"/>
    </location>
</feature>
<gene>
    <name evidence="3" type="ORF">VNO77_42853</name>
</gene>
<protein>
    <submittedName>
        <fullName evidence="3">Uncharacterized protein</fullName>
    </submittedName>
</protein>
<keyword evidence="4" id="KW-1185">Reference proteome</keyword>
<dbReference type="AlphaFoldDB" id="A0AAN9JW11"/>
<accession>A0AAN9JW11</accession>
<dbReference type="EMBL" id="JAYMYQ010000011">
    <property type="protein sequence ID" value="KAK7304957.1"/>
    <property type="molecule type" value="Genomic_DNA"/>
</dbReference>
<evidence type="ECO:0000256" key="2">
    <source>
        <dbReference type="SAM" id="Phobius"/>
    </source>
</evidence>